<accession>A0A512AJG2</accession>
<sequence length="189" mass="20738">MKRLTIAAAAAAAFLLSALPVQAASPLVAPTFAVPTSAVGPGFRLQPLGPDLVKIDFDAYMSSVEHLQQTFTRSAEWPHAGISDADAMLDMQTEAGRFQRRESFAYSVLTPDGTRERGCIYVAPSPAAGYDAVVRIWVTKAEYDAGFDKELEAWAHRWIARKWPFKKVAWPGRDIPWATWDALTAKKGA</sequence>
<feature type="signal peptide" evidence="1">
    <location>
        <begin position="1"/>
        <end position="23"/>
    </location>
</feature>
<name>A0A512AJG2_9SPHN</name>
<keyword evidence="1" id="KW-0732">Signal</keyword>
<protein>
    <recommendedName>
        <fullName evidence="4">Twin-arginine translocation pathway signal protein</fullName>
    </recommendedName>
</protein>
<dbReference type="EMBL" id="BJYR01000011">
    <property type="protein sequence ID" value="GEN99802.1"/>
    <property type="molecule type" value="Genomic_DNA"/>
</dbReference>
<keyword evidence="3" id="KW-1185">Reference proteome</keyword>
<evidence type="ECO:0000313" key="2">
    <source>
        <dbReference type="EMBL" id="GEN99802.1"/>
    </source>
</evidence>
<evidence type="ECO:0000256" key="1">
    <source>
        <dbReference type="SAM" id="SignalP"/>
    </source>
</evidence>
<dbReference type="RefSeq" id="WP_147159139.1">
    <property type="nucleotide sequence ID" value="NZ_BJYR01000011.1"/>
</dbReference>
<proteinExistence type="predicted"/>
<evidence type="ECO:0000313" key="3">
    <source>
        <dbReference type="Proteomes" id="UP000321464"/>
    </source>
</evidence>
<organism evidence="2 3">
    <name type="scientific">Novosphingobium sediminis</name>
    <dbReference type="NCBI Taxonomy" id="707214"/>
    <lineage>
        <taxon>Bacteria</taxon>
        <taxon>Pseudomonadati</taxon>
        <taxon>Pseudomonadota</taxon>
        <taxon>Alphaproteobacteria</taxon>
        <taxon>Sphingomonadales</taxon>
        <taxon>Sphingomonadaceae</taxon>
        <taxon>Novosphingobium</taxon>
    </lineage>
</organism>
<dbReference type="AlphaFoldDB" id="A0A512AJG2"/>
<feature type="chain" id="PRO_5022126801" description="Twin-arginine translocation pathway signal protein" evidence="1">
    <location>
        <begin position="24"/>
        <end position="189"/>
    </location>
</feature>
<dbReference type="Proteomes" id="UP000321464">
    <property type="component" value="Unassembled WGS sequence"/>
</dbReference>
<reference evidence="2 3" key="1">
    <citation type="submission" date="2019-07" db="EMBL/GenBank/DDBJ databases">
        <title>Whole genome shotgun sequence of Novosphingobium sediminis NBRC 106119.</title>
        <authorList>
            <person name="Hosoyama A."/>
            <person name="Uohara A."/>
            <person name="Ohji S."/>
            <person name="Ichikawa N."/>
        </authorList>
    </citation>
    <scope>NUCLEOTIDE SEQUENCE [LARGE SCALE GENOMIC DNA]</scope>
    <source>
        <strain evidence="2 3">NBRC 106119</strain>
    </source>
</reference>
<gene>
    <name evidence="2" type="ORF">NSE01_16350</name>
</gene>
<comment type="caution">
    <text evidence="2">The sequence shown here is derived from an EMBL/GenBank/DDBJ whole genome shotgun (WGS) entry which is preliminary data.</text>
</comment>
<evidence type="ECO:0008006" key="4">
    <source>
        <dbReference type="Google" id="ProtNLM"/>
    </source>
</evidence>
<dbReference type="OrthoDB" id="1424091at2"/>